<accession>A0ACA9JV58</accession>
<sequence>MPKVKKPKKSQEDKLNGIRTTRRSKRLTISFLGSTGIKSTIEFGEIIKESDDQKEYDHTKLTLRHSYKEANYDTTINLKQVTYNKFNNKFFAKEGTVEYLITRDNNEIKKECHKMENLTIEFTKTFTRWKPL</sequence>
<comment type="caution">
    <text evidence="1">The sequence shown here is derived from an EMBL/GenBank/DDBJ whole genome shotgun (WGS) entry which is preliminary data.</text>
</comment>
<protein>
    <submittedName>
        <fullName evidence="1">7663_t:CDS:1</fullName>
    </submittedName>
</protein>
<name>A0ACA9JV58_9GLOM</name>
<dbReference type="Proteomes" id="UP000789702">
    <property type="component" value="Unassembled WGS sequence"/>
</dbReference>
<evidence type="ECO:0000313" key="2">
    <source>
        <dbReference type="Proteomes" id="UP000789702"/>
    </source>
</evidence>
<reference evidence="1" key="1">
    <citation type="submission" date="2021-06" db="EMBL/GenBank/DDBJ databases">
        <authorList>
            <person name="Kallberg Y."/>
            <person name="Tangrot J."/>
            <person name="Rosling A."/>
        </authorList>
    </citation>
    <scope>NUCLEOTIDE SEQUENCE</scope>
    <source>
        <strain evidence="1">IL203A</strain>
    </source>
</reference>
<organism evidence="1 2">
    <name type="scientific">Dentiscutata heterogama</name>
    <dbReference type="NCBI Taxonomy" id="1316150"/>
    <lineage>
        <taxon>Eukaryota</taxon>
        <taxon>Fungi</taxon>
        <taxon>Fungi incertae sedis</taxon>
        <taxon>Mucoromycota</taxon>
        <taxon>Glomeromycotina</taxon>
        <taxon>Glomeromycetes</taxon>
        <taxon>Diversisporales</taxon>
        <taxon>Gigasporaceae</taxon>
        <taxon>Dentiscutata</taxon>
    </lineage>
</organism>
<keyword evidence="2" id="KW-1185">Reference proteome</keyword>
<evidence type="ECO:0000313" key="1">
    <source>
        <dbReference type="EMBL" id="CAG8438110.1"/>
    </source>
</evidence>
<proteinExistence type="predicted"/>
<gene>
    <name evidence="1" type="ORF">DHETER_LOCUS52</name>
</gene>
<dbReference type="EMBL" id="CAJVPU010000020">
    <property type="protein sequence ID" value="CAG8438110.1"/>
    <property type="molecule type" value="Genomic_DNA"/>
</dbReference>